<keyword evidence="3" id="KW-1185">Reference proteome</keyword>
<reference evidence="2 3" key="1">
    <citation type="submission" date="2021-03" db="EMBL/GenBank/DDBJ databases">
        <title>Lysobacter sp. nov. isolated from soil of gangwondo yeongwol, south Korea.</title>
        <authorList>
            <person name="Kim K.R."/>
            <person name="Kim K.H."/>
            <person name="Jeon C.O."/>
        </authorList>
    </citation>
    <scope>NUCLEOTIDE SEQUENCE [LARGE SCALE GENOMIC DNA]</scope>
    <source>
        <strain evidence="2 3">R19</strain>
    </source>
</reference>
<evidence type="ECO:0000256" key="1">
    <source>
        <dbReference type="SAM" id="SignalP"/>
    </source>
</evidence>
<dbReference type="RefSeq" id="WP_200616146.1">
    <property type="nucleotide sequence ID" value="NZ_CP071518.1"/>
</dbReference>
<feature type="chain" id="PRO_5038067434" description="HAF repeat-containing protein" evidence="1">
    <location>
        <begin position="31"/>
        <end position="446"/>
    </location>
</feature>
<evidence type="ECO:0000313" key="2">
    <source>
        <dbReference type="EMBL" id="QSX79453.1"/>
    </source>
</evidence>
<keyword evidence="1" id="KW-0732">Signal</keyword>
<dbReference type="Proteomes" id="UP000639274">
    <property type="component" value="Chromosome"/>
</dbReference>
<dbReference type="NCBIfam" id="TIGR02913">
    <property type="entry name" value="HAF_rpt"/>
    <property type="match status" value="1"/>
</dbReference>
<accession>A0A974Y1D3</accession>
<proteinExistence type="predicted"/>
<dbReference type="EMBL" id="CP071518">
    <property type="protein sequence ID" value="QSX79453.1"/>
    <property type="molecule type" value="Genomic_DNA"/>
</dbReference>
<name>A0A974Y1D3_9GAMM</name>
<organism evidence="2 3">
    <name type="scientific">Agrilutibacter solisilvae</name>
    <dbReference type="NCBI Taxonomy" id="2763317"/>
    <lineage>
        <taxon>Bacteria</taxon>
        <taxon>Pseudomonadati</taxon>
        <taxon>Pseudomonadota</taxon>
        <taxon>Gammaproteobacteria</taxon>
        <taxon>Lysobacterales</taxon>
        <taxon>Lysobacteraceae</taxon>
        <taxon>Agrilutibacter</taxon>
    </lineage>
</organism>
<evidence type="ECO:0008006" key="4">
    <source>
        <dbReference type="Google" id="ProtNLM"/>
    </source>
</evidence>
<dbReference type="AlphaFoldDB" id="A0A974Y1D3"/>
<dbReference type="InterPro" id="IPR014262">
    <property type="entry name" value="HAF_rpt"/>
</dbReference>
<sequence>MTRICPTSPRLRLQAIALAAAALFAGAANAAYVFTTVEYPGASMTDVRGINNSGQIVGYARDGAGNVFSFRYAGGVFTALPPAPGGLTVTAHGINDSGVIVGSAQPADGSYTVGFVLNGSTYSYFSYPGRIHTYARAVDNAGRVTGYAEDASGVNNLGFLHNPAVGSFTAISVPGSMFLIAQGINTAGQVVGSEIGATPGGARAFLREPSGAMNFFRIGGGPTRARGISNSGLITGFHQDGTGREAAFVGTSAGFQSLYVNPTDDTIGEAINDAGQVSGLFIDSTDTWRGFIATPAAMPTGTTSSGAYTFSVDVVANVPIFIDPEVALGYQYDTGAGDPAITTVRLPIGIGDNRYTVQVGGHRFPVAAGELFDFRANGYGRGVHRFRVTGIEGQAGLDPDNPYAFPTQLSFIADGRFTGTMLPLCQPPGQAKHSPAQSRALKRCIK</sequence>
<dbReference type="KEGG" id="lsf:I8J32_006215"/>
<gene>
    <name evidence="2" type="ORF">I8J32_006215</name>
</gene>
<evidence type="ECO:0000313" key="3">
    <source>
        <dbReference type="Proteomes" id="UP000639274"/>
    </source>
</evidence>
<protein>
    <recommendedName>
        <fullName evidence="4">HAF repeat-containing protein</fullName>
    </recommendedName>
</protein>
<feature type="signal peptide" evidence="1">
    <location>
        <begin position="1"/>
        <end position="30"/>
    </location>
</feature>